<protein>
    <submittedName>
        <fullName evidence="3">DUF3040 domain-containing protein</fullName>
    </submittedName>
</protein>
<evidence type="ECO:0000256" key="2">
    <source>
        <dbReference type="SAM" id="Phobius"/>
    </source>
</evidence>
<dbReference type="EMBL" id="CP074133">
    <property type="protein sequence ID" value="QUX24991.1"/>
    <property type="molecule type" value="Genomic_DNA"/>
</dbReference>
<feature type="transmembrane region" description="Helical" evidence="2">
    <location>
        <begin position="48"/>
        <end position="69"/>
    </location>
</feature>
<organism evidence="3 4">
    <name type="scientific">Nocardiopsis changdeensis</name>
    <dbReference type="NCBI Taxonomy" id="2831969"/>
    <lineage>
        <taxon>Bacteria</taxon>
        <taxon>Bacillati</taxon>
        <taxon>Actinomycetota</taxon>
        <taxon>Actinomycetes</taxon>
        <taxon>Streptosporangiales</taxon>
        <taxon>Nocardiopsidaceae</taxon>
        <taxon>Nocardiopsis</taxon>
    </lineage>
</organism>
<sequence length="96" mass="10348">MSLREHERRILEEIERRLGEEDPELAERLDSFGDPDAPAEPGLSGWKPWVACGLIAAVTAGLLVLLFVLTPGAPQPVEQPSAPAPAQTLQPADEGR</sequence>
<evidence type="ECO:0000256" key="1">
    <source>
        <dbReference type="SAM" id="MobiDB-lite"/>
    </source>
</evidence>
<dbReference type="RefSeq" id="WP_220560468.1">
    <property type="nucleotide sequence ID" value="NZ_CP074133.1"/>
</dbReference>
<feature type="compositionally biased region" description="Basic and acidic residues" evidence="1">
    <location>
        <begin position="15"/>
        <end position="31"/>
    </location>
</feature>
<keyword evidence="4" id="KW-1185">Reference proteome</keyword>
<accession>A0ABX8BS98</accession>
<keyword evidence="2" id="KW-0812">Transmembrane</keyword>
<proteinExistence type="predicted"/>
<reference evidence="3 4" key="1">
    <citation type="submission" date="2021-05" db="EMBL/GenBank/DDBJ databases">
        <title>Direct Submission.</title>
        <authorList>
            <person name="Li K."/>
            <person name="Gao J."/>
        </authorList>
    </citation>
    <scope>NUCLEOTIDE SEQUENCE [LARGE SCALE GENOMIC DNA]</scope>
    <source>
        <strain evidence="3 4">Mg02</strain>
    </source>
</reference>
<keyword evidence="2" id="KW-1133">Transmembrane helix</keyword>
<evidence type="ECO:0000313" key="4">
    <source>
        <dbReference type="Proteomes" id="UP000676079"/>
    </source>
</evidence>
<gene>
    <name evidence="3" type="ORF">KGD84_12425</name>
</gene>
<name>A0ABX8BS98_9ACTN</name>
<feature type="region of interest" description="Disordered" evidence="1">
    <location>
        <begin position="74"/>
        <end position="96"/>
    </location>
</feature>
<dbReference type="Pfam" id="PF11239">
    <property type="entry name" value="DUF3040"/>
    <property type="match status" value="1"/>
</dbReference>
<dbReference type="Proteomes" id="UP000676079">
    <property type="component" value="Chromosome"/>
</dbReference>
<keyword evidence="2" id="KW-0472">Membrane</keyword>
<evidence type="ECO:0000313" key="3">
    <source>
        <dbReference type="EMBL" id="QUX24991.1"/>
    </source>
</evidence>
<dbReference type="InterPro" id="IPR021401">
    <property type="entry name" value="DUF3040"/>
</dbReference>
<feature type="region of interest" description="Disordered" evidence="1">
    <location>
        <begin position="15"/>
        <end position="43"/>
    </location>
</feature>